<keyword evidence="1" id="KW-0812">Transmembrane</keyword>
<dbReference type="EMBL" id="PKMF04000680">
    <property type="protein sequence ID" value="KAK7822083.1"/>
    <property type="molecule type" value="Genomic_DNA"/>
</dbReference>
<dbReference type="PANTHER" id="PTHR47074">
    <property type="entry name" value="BNAC02G40300D PROTEIN"/>
    <property type="match status" value="1"/>
</dbReference>
<gene>
    <name evidence="2" type="ORF">CFP56_037026</name>
</gene>
<protein>
    <recommendedName>
        <fullName evidence="4">RNase H type-1 domain-containing protein</fullName>
    </recommendedName>
</protein>
<organism evidence="2 3">
    <name type="scientific">Quercus suber</name>
    <name type="common">Cork oak</name>
    <dbReference type="NCBI Taxonomy" id="58331"/>
    <lineage>
        <taxon>Eukaryota</taxon>
        <taxon>Viridiplantae</taxon>
        <taxon>Streptophyta</taxon>
        <taxon>Embryophyta</taxon>
        <taxon>Tracheophyta</taxon>
        <taxon>Spermatophyta</taxon>
        <taxon>Magnoliopsida</taxon>
        <taxon>eudicotyledons</taxon>
        <taxon>Gunneridae</taxon>
        <taxon>Pentapetalae</taxon>
        <taxon>rosids</taxon>
        <taxon>fabids</taxon>
        <taxon>Fagales</taxon>
        <taxon>Fagaceae</taxon>
        <taxon>Quercus</taxon>
    </lineage>
</organism>
<proteinExistence type="predicted"/>
<feature type="transmembrane region" description="Helical" evidence="1">
    <location>
        <begin position="126"/>
        <end position="150"/>
    </location>
</feature>
<name>A0AAW0J692_QUESU</name>
<comment type="caution">
    <text evidence="2">The sequence shown here is derived from an EMBL/GenBank/DDBJ whole genome shotgun (WGS) entry which is preliminary data.</text>
</comment>
<reference evidence="2 3" key="1">
    <citation type="journal article" date="2018" name="Sci. Data">
        <title>The draft genome sequence of cork oak.</title>
        <authorList>
            <person name="Ramos A.M."/>
            <person name="Usie A."/>
            <person name="Barbosa P."/>
            <person name="Barros P.M."/>
            <person name="Capote T."/>
            <person name="Chaves I."/>
            <person name="Simoes F."/>
            <person name="Abreu I."/>
            <person name="Carrasquinho I."/>
            <person name="Faro C."/>
            <person name="Guimaraes J.B."/>
            <person name="Mendonca D."/>
            <person name="Nobrega F."/>
            <person name="Rodrigues L."/>
            <person name="Saibo N.J.M."/>
            <person name="Varela M.C."/>
            <person name="Egas C."/>
            <person name="Matos J."/>
            <person name="Miguel C.M."/>
            <person name="Oliveira M.M."/>
            <person name="Ricardo C.P."/>
            <person name="Goncalves S."/>
        </authorList>
    </citation>
    <scope>NUCLEOTIDE SEQUENCE [LARGE SCALE GENOMIC DNA]</scope>
    <source>
        <strain evidence="3">cv. HL8</strain>
    </source>
</reference>
<evidence type="ECO:0000313" key="2">
    <source>
        <dbReference type="EMBL" id="KAK7822083.1"/>
    </source>
</evidence>
<evidence type="ECO:0000313" key="3">
    <source>
        <dbReference type="Proteomes" id="UP000237347"/>
    </source>
</evidence>
<keyword evidence="1" id="KW-0472">Membrane</keyword>
<keyword evidence="1" id="KW-1133">Transmembrane helix</keyword>
<accession>A0AAW0J692</accession>
<dbReference type="PANTHER" id="PTHR47074:SF11">
    <property type="entry name" value="REVERSE TRANSCRIPTASE-LIKE PROTEIN"/>
    <property type="match status" value="1"/>
</dbReference>
<evidence type="ECO:0000256" key="1">
    <source>
        <dbReference type="SAM" id="Phobius"/>
    </source>
</evidence>
<dbReference type="InterPro" id="IPR052929">
    <property type="entry name" value="RNase_H-like_EbsB-rel"/>
</dbReference>
<dbReference type="AlphaFoldDB" id="A0AAW0J692"/>
<evidence type="ECO:0008006" key="4">
    <source>
        <dbReference type="Google" id="ProtNLM"/>
    </source>
</evidence>
<sequence length="256" mass="27929">MVDDGLCGGWRWSTMVSTERRSTVGYVGVVVDSDGVVGSNGVVDSDGCGLRYGGAVVVKDLFIPNTNLWNKELIEHNFLPWEAESILGIPVSHYPTEDLLTWPHTSDGSYSFGPPRSKIFRSFGDLASAVLAVASPATAALFSMVAWSIWIRRNKLREKQTVWDVGETVQRARELLQEFWDVAERPSRSGGMRLRVKWTPPAAGSYKINFDGSIFESSGRAGLGVVVRDADGMVIAALSQNIPLPSSVDADAMSQF</sequence>
<keyword evidence="3" id="KW-1185">Reference proteome</keyword>
<dbReference type="Proteomes" id="UP000237347">
    <property type="component" value="Unassembled WGS sequence"/>
</dbReference>